<sequence length="107" mass="10891">MALPCMRCHSRHLINLESAHKLGIAAGALAGSLKNAYGSLYDVRTLTVASSTHLPLSRVASAVIAGASGGIAGAAAGNQMVRHLLPPGEGTPWLCLGCGHTFRSTTA</sequence>
<reference evidence="1 2" key="1">
    <citation type="submission" date="2017-08" db="EMBL/GenBank/DDBJ databases">
        <authorList>
            <person name="de Groot N.N."/>
        </authorList>
    </citation>
    <scope>NUCLEOTIDE SEQUENCE [LARGE SCALE GENOMIC DNA]</scope>
    <source>
        <strain evidence="1 2">USBA 855</strain>
    </source>
</reference>
<organism evidence="1 2">
    <name type="scientific">Chromohalobacter canadensis</name>
    <dbReference type="NCBI Taxonomy" id="141389"/>
    <lineage>
        <taxon>Bacteria</taxon>
        <taxon>Pseudomonadati</taxon>
        <taxon>Pseudomonadota</taxon>
        <taxon>Gammaproteobacteria</taxon>
        <taxon>Oceanospirillales</taxon>
        <taxon>Halomonadaceae</taxon>
        <taxon>Chromohalobacter</taxon>
    </lineage>
</organism>
<dbReference type="EMBL" id="OBQJ01000003">
    <property type="protein sequence ID" value="SOC53941.1"/>
    <property type="molecule type" value="Genomic_DNA"/>
</dbReference>
<accession>A0A285VMY5</accession>
<dbReference type="OrthoDB" id="6167453at2"/>
<protein>
    <submittedName>
        <fullName evidence="1">Uncharacterized protein</fullName>
    </submittedName>
</protein>
<dbReference type="RefSeq" id="WP_097022276.1">
    <property type="nucleotide sequence ID" value="NZ_OBQJ01000003.1"/>
</dbReference>
<dbReference type="Proteomes" id="UP000219023">
    <property type="component" value="Unassembled WGS sequence"/>
</dbReference>
<evidence type="ECO:0000313" key="1">
    <source>
        <dbReference type="EMBL" id="SOC53941.1"/>
    </source>
</evidence>
<gene>
    <name evidence="1" type="ORF">SAMN05421509_10325</name>
</gene>
<proteinExistence type="predicted"/>
<evidence type="ECO:0000313" key="2">
    <source>
        <dbReference type="Proteomes" id="UP000219023"/>
    </source>
</evidence>
<name>A0A285VMY5_9GAMM</name>
<dbReference type="AlphaFoldDB" id="A0A285VMY5"/>